<feature type="transmembrane region" description="Helical" evidence="10">
    <location>
        <begin position="96"/>
        <end position="114"/>
    </location>
</feature>
<keyword evidence="3" id="KW-1003">Cell membrane</keyword>
<keyword evidence="5 10" id="KW-0812">Transmembrane</keyword>
<dbReference type="InterPro" id="IPR032523">
    <property type="entry name" value="CcmF_C"/>
</dbReference>
<organism evidence="13 14">
    <name type="scientific">Aliidiomarina soli</name>
    <dbReference type="NCBI Taxonomy" id="1928574"/>
    <lineage>
        <taxon>Bacteria</taxon>
        <taxon>Pseudomonadati</taxon>
        <taxon>Pseudomonadota</taxon>
        <taxon>Gammaproteobacteria</taxon>
        <taxon>Alteromonadales</taxon>
        <taxon>Idiomarinaceae</taxon>
        <taxon>Aliidiomarina</taxon>
    </lineage>
</organism>
<evidence type="ECO:0000256" key="1">
    <source>
        <dbReference type="ARBA" id="ARBA00004429"/>
    </source>
</evidence>
<keyword evidence="14" id="KW-1185">Reference proteome</keyword>
<keyword evidence="6" id="KW-0201">Cytochrome c-type biogenesis</keyword>
<feature type="transmembrane region" description="Helical" evidence="10">
    <location>
        <begin position="210"/>
        <end position="230"/>
    </location>
</feature>
<name>A0A432WCY3_9GAMM</name>
<accession>A0A432WCY3</accession>
<evidence type="ECO:0000256" key="4">
    <source>
        <dbReference type="ARBA" id="ARBA00022519"/>
    </source>
</evidence>
<feature type="transmembrane region" description="Helical" evidence="10">
    <location>
        <begin position="41"/>
        <end position="62"/>
    </location>
</feature>
<comment type="subcellular location">
    <subcellularLocation>
        <location evidence="1">Cell inner membrane</location>
        <topology evidence="1">Multi-pass membrane protein</topology>
    </subcellularLocation>
</comment>
<dbReference type="GO" id="GO:0016829">
    <property type="term" value="F:lyase activity"/>
    <property type="evidence" value="ECO:0007669"/>
    <property type="project" value="UniProtKB-KW"/>
</dbReference>
<feature type="transmembrane region" description="Helical" evidence="10">
    <location>
        <begin position="426"/>
        <end position="445"/>
    </location>
</feature>
<feature type="transmembrane region" description="Helical" evidence="10">
    <location>
        <begin position="121"/>
        <end position="142"/>
    </location>
</feature>
<dbReference type="InterPro" id="IPR003567">
    <property type="entry name" value="Cyt_c_biogenesis"/>
</dbReference>
<feature type="transmembrane region" description="Helical" evidence="10">
    <location>
        <begin position="616"/>
        <end position="635"/>
    </location>
</feature>
<dbReference type="PRINTS" id="PR01410">
    <property type="entry name" value="CCBIOGENESIS"/>
</dbReference>
<dbReference type="InterPro" id="IPR002541">
    <property type="entry name" value="Cyt_c_assembly"/>
</dbReference>
<evidence type="ECO:0000256" key="8">
    <source>
        <dbReference type="ARBA" id="ARBA00023136"/>
    </source>
</evidence>
<comment type="similarity">
    <text evidence="2">Belongs to the CcmF/CycK/Ccl1/NrfE/CcsA family.</text>
</comment>
<dbReference type="GO" id="GO:0020037">
    <property type="term" value="F:heme binding"/>
    <property type="evidence" value="ECO:0007669"/>
    <property type="project" value="InterPro"/>
</dbReference>
<feature type="transmembrane region" description="Helical" evidence="10">
    <location>
        <begin position="6"/>
        <end position="29"/>
    </location>
</feature>
<feature type="transmembrane region" description="Helical" evidence="10">
    <location>
        <begin position="275"/>
        <end position="294"/>
    </location>
</feature>
<dbReference type="GO" id="GO:0005886">
    <property type="term" value="C:plasma membrane"/>
    <property type="evidence" value="ECO:0007669"/>
    <property type="project" value="UniProtKB-SubCell"/>
</dbReference>
<feature type="transmembrane region" description="Helical" evidence="10">
    <location>
        <begin position="451"/>
        <end position="470"/>
    </location>
</feature>
<dbReference type="PRINTS" id="PR01411">
    <property type="entry name" value="CCMFBIOGNSIS"/>
</dbReference>
<dbReference type="AlphaFoldDB" id="A0A432WCY3"/>
<evidence type="ECO:0000256" key="9">
    <source>
        <dbReference type="ARBA" id="ARBA00037230"/>
    </source>
</evidence>
<dbReference type="Pfam" id="PF16327">
    <property type="entry name" value="CcmF_C"/>
    <property type="match status" value="1"/>
</dbReference>
<evidence type="ECO:0000259" key="12">
    <source>
        <dbReference type="Pfam" id="PF16327"/>
    </source>
</evidence>
<feature type="transmembrane region" description="Helical" evidence="10">
    <location>
        <begin position="491"/>
        <end position="511"/>
    </location>
</feature>
<feature type="transmembrane region" description="Helical" evidence="10">
    <location>
        <begin position="314"/>
        <end position="332"/>
    </location>
</feature>
<comment type="caution">
    <text evidence="13">The sequence shown here is derived from an EMBL/GenBank/DDBJ whole genome shotgun (WGS) entry which is preliminary data.</text>
</comment>
<comment type="function">
    <text evidence="9">Required for the biogenesis of c-type cytochromes. Possible subunit of a heme lyase.</text>
</comment>
<feature type="transmembrane region" description="Helical" evidence="10">
    <location>
        <begin position="394"/>
        <end position="414"/>
    </location>
</feature>
<feature type="domain" description="Cytochrome c assembly protein" evidence="11">
    <location>
        <begin position="89"/>
        <end position="296"/>
    </location>
</feature>
<gene>
    <name evidence="13" type="ORF">CWE14_12890</name>
</gene>
<dbReference type="InterPro" id="IPR003568">
    <property type="entry name" value="Cyt_c_biogenesis_CcmF"/>
</dbReference>
<reference evidence="13 14" key="1">
    <citation type="journal article" date="2011" name="Front. Microbiol.">
        <title>Genomic signatures of strain selection and enhancement in Bacillus atrophaeus var. globigii, a historical biowarfare simulant.</title>
        <authorList>
            <person name="Gibbons H.S."/>
            <person name="Broomall S.M."/>
            <person name="McNew L.A."/>
            <person name="Daligault H."/>
            <person name="Chapman C."/>
            <person name="Bruce D."/>
            <person name="Karavis M."/>
            <person name="Krepps M."/>
            <person name="McGregor P.A."/>
            <person name="Hong C."/>
            <person name="Park K.H."/>
            <person name="Akmal A."/>
            <person name="Feldman A."/>
            <person name="Lin J.S."/>
            <person name="Chang W.E."/>
            <person name="Higgs B.W."/>
            <person name="Demirev P."/>
            <person name="Lindquist J."/>
            <person name="Liem A."/>
            <person name="Fochler E."/>
            <person name="Read T.D."/>
            <person name="Tapia R."/>
            <person name="Johnson S."/>
            <person name="Bishop-Lilly K.A."/>
            <person name="Detter C."/>
            <person name="Han C."/>
            <person name="Sozhamannan S."/>
            <person name="Rosenzweig C.N."/>
            <person name="Skowronski E.W."/>
        </authorList>
    </citation>
    <scope>NUCLEOTIDE SEQUENCE [LARGE SCALE GENOMIC DNA]</scope>
    <source>
        <strain evidence="13 14">Y4G10-17</strain>
    </source>
</reference>
<evidence type="ECO:0000256" key="7">
    <source>
        <dbReference type="ARBA" id="ARBA00022989"/>
    </source>
</evidence>
<evidence type="ECO:0000256" key="2">
    <source>
        <dbReference type="ARBA" id="ARBA00009186"/>
    </source>
</evidence>
<sequence length="659" mass="73122">MIAEIGHFSLVIACAFSLLLTVVPLLGVARRHGGQMAMARPLTYGMFFFTLISFIALCWGFLVSDFSILNVAQNSNTQLPAIYKLTAVWGSHEGSFLLWMLIQAGWAAALALFSKRLPLVFAARVLAVMGMIGVGFYFFMLLTSNPFDRTIPLIPVDGHDLNPLLQDPGMIIHPPLLYMGYVGFSVAFAFAIAALLGGRLDASWARWSRPWTIAAWIFLTVGIALGSWWAYYELGWGGWWFWDPVENASFMPWLAGTALMHSLAVSEKRGSFKSWTVLLAIAAFSLSLLGTFLVRSGVLVSVHAFATDPARGTFLLGFLGVVIGGSLLLYALRASKVVSYSRYELFSREVMLLGNNVLLVVATMVVLLGTLLPLVHQELGLGSISIGEPFFDQVFLWLTIPFALMVGLGPLVRWRRQKWADIQKSVLLAFALAVLLGWALPAIFAERVSGLAVLGLLLALWIVFASVAEIKMRLAQRDNILSSLVKLGPSHWGMVLGHLGFAVTLIGITMVQNYEVERDVRLSPGQSYSEHGYTFHFEELRAIEGPNYHSDKAVIHITRNERDVETLFTEKRFYNVRRQVMTQTGLQVGFFRDLYIALGDELGDGSYAFRIHYKPFVRWIWAGALIMALGGALSISDKRYRLKRQSARVMGQTSKGTSV</sequence>
<dbReference type="GO" id="GO:0015232">
    <property type="term" value="F:heme transmembrane transporter activity"/>
    <property type="evidence" value="ECO:0007669"/>
    <property type="project" value="InterPro"/>
</dbReference>
<dbReference type="EMBL" id="PIPO01000006">
    <property type="protein sequence ID" value="RUO30266.1"/>
    <property type="molecule type" value="Genomic_DNA"/>
</dbReference>
<keyword evidence="8 10" id="KW-0472">Membrane</keyword>
<evidence type="ECO:0000256" key="6">
    <source>
        <dbReference type="ARBA" id="ARBA00022748"/>
    </source>
</evidence>
<feature type="transmembrane region" description="Helical" evidence="10">
    <location>
        <begin position="250"/>
        <end position="266"/>
    </location>
</feature>
<dbReference type="Pfam" id="PF01578">
    <property type="entry name" value="Cytochrom_C_asm"/>
    <property type="match status" value="1"/>
</dbReference>
<feature type="transmembrane region" description="Helical" evidence="10">
    <location>
        <begin position="353"/>
        <end position="374"/>
    </location>
</feature>
<dbReference type="PANTHER" id="PTHR43653:SF1">
    <property type="entry name" value="CYTOCHROME C-TYPE BIOGENESIS PROTEIN CCMF"/>
    <property type="match status" value="1"/>
</dbReference>
<keyword evidence="13" id="KW-0456">Lyase</keyword>
<feature type="domain" description="Cytochrome c-type biogenesis protein CcmF C-terminal" evidence="12">
    <location>
        <begin position="316"/>
        <end position="638"/>
    </location>
</feature>
<evidence type="ECO:0000313" key="14">
    <source>
        <dbReference type="Proteomes" id="UP000287823"/>
    </source>
</evidence>
<dbReference type="NCBIfam" id="NF007691">
    <property type="entry name" value="PRK10369.1"/>
    <property type="match status" value="1"/>
</dbReference>
<evidence type="ECO:0000259" key="11">
    <source>
        <dbReference type="Pfam" id="PF01578"/>
    </source>
</evidence>
<evidence type="ECO:0000256" key="5">
    <source>
        <dbReference type="ARBA" id="ARBA00022692"/>
    </source>
</evidence>
<dbReference type="PANTHER" id="PTHR43653">
    <property type="entry name" value="CYTOCHROME C ASSEMBLY PROTEIN-RELATED"/>
    <property type="match status" value="1"/>
</dbReference>
<evidence type="ECO:0000313" key="13">
    <source>
        <dbReference type="EMBL" id="RUO30266.1"/>
    </source>
</evidence>
<keyword evidence="4" id="KW-0997">Cell inner membrane</keyword>
<proteinExistence type="inferred from homology"/>
<dbReference type="GO" id="GO:0017004">
    <property type="term" value="P:cytochrome complex assembly"/>
    <property type="evidence" value="ECO:0007669"/>
    <property type="project" value="UniProtKB-KW"/>
</dbReference>
<dbReference type="RefSeq" id="WP_126799743.1">
    <property type="nucleotide sequence ID" value="NZ_PIPO01000006.1"/>
</dbReference>
<protein>
    <submittedName>
        <fullName evidence="13">Heme lyase NrfEFG subunit NrfE</fullName>
    </submittedName>
</protein>
<evidence type="ECO:0000256" key="10">
    <source>
        <dbReference type="SAM" id="Phobius"/>
    </source>
</evidence>
<dbReference type="Proteomes" id="UP000287823">
    <property type="component" value="Unassembled WGS sequence"/>
</dbReference>
<evidence type="ECO:0000256" key="3">
    <source>
        <dbReference type="ARBA" id="ARBA00022475"/>
    </source>
</evidence>
<keyword evidence="7 10" id="KW-1133">Transmembrane helix</keyword>
<dbReference type="NCBIfam" id="TIGR00353">
    <property type="entry name" value="nrfE"/>
    <property type="match status" value="1"/>
</dbReference>
<feature type="transmembrane region" description="Helical" evidence="10">
    <location>
        <begin position="178"/>
        <end position="198"/>
    </location>
</feature>